<keyword evidence="3" id="KW-1185">Reference proteome</keyword>
<dbReference type="EMBL" id="CP101620">
    <property type="protein sequence ID" value="UTY40568.1"/>
    <property type="molecule type" value="Genomic_DNA"/>
</dbReference>
<keyword evidence="1" id="KW-0812">Transmembrane</keyword>
<sequence length="147" mass="17158">MKTYHLQVNGHPITVKYHEQNINDIFIPLLQRWTQMQKEKQSRLLVLLAAPPGAGKSTLSLFLEYLSHQDSTLTPIQTIGMDGFHRYQNYLDTHFIERDGKTICMKDVKGCPETFDVEKLIQKSKKFNSKTPIFLFIIVFYIILKKI</sequence>
<reference evidence="2" key="1">
    <citation type="submission" date="2022-07" db="EMBL/GenBank/DDBJ databases">
        <title>Faecal culturing of patients with breast cancer.</title>
        <authorList>
            <person name="Teng N.M.Y."/>
            <person name="Kiu R."/>
            <person name="Evans R."/>
            <person name="Baker D.J."/>
            <person name="Zenner C."/>
            <person name="Robinson S.D."/>
            <person name="Hall L.J."/>
        </authorList>
    </citation>
    <scope>NUCLEOTIDE SEQUENCE</scope>
    <source>
        <strain evidence="2">LH1062</strain>
    </source>
</reference>
<keyword evidence="2" id="KW-0808">Transferase</keyword>
<dbReference type="SUPFAM" id="SSF52540">
    <property type="entry name" value="P-loop containing nucleoside triphosphate hydrolases"/>
    <property type="match status" value="1"/>
</dbReference>
<dbReference type="GO" id="GO:0016301">
    <property type="term" value="F:kinase activity"/>
    <property type="evidence" value="ECO:0007669"/>
    <property type="project" value="UniProtKB-KW"/>
</dbReference>
<evidence type="ECO:0000313" key="2">
    <source>
        <dbReference type="EMBL" id="UTY40568.1"/>
    </source>
</evidence>
<dbReference type="Proteomes" id="UP001060112">
    <property type="component" value="Chromosome"/>
</dbReference>
<evidence type="ECO:0000313" key="3">
    <source>
        <dbReference type="Proteomes" id="UP001060112"/>
    </source>
</evidence>
<protein>
    <submittedName>
        <fullName evidence="2">Kinase</fullName>
    </submittedName>
</protein>
<organism evidence="2 3">
    <name type="scientific">Allocoprobacillus halotolerans</name>
    <dbReference type="NCBI Taxonomy" id="2944914"/>
    <lineage>
        <taxon>Bacteria</taxon>
        <taxon>Bacillati</taxon>
        <taxon>Bacillota</taxon>
        <taxon>Erysipelotrichia</taxon>
        <taxon>Erysipelotrichales</taxon>
        <taxon>Erysipelotrichaceae</taxon>
        <taxon>Allocoprobacillus</taxon>
    </lineage>
</organism>
<keyword evidence="1" id="KW-1133">Transmembrane helix</keyword>
<keyword evidence="2" id="KW-0418">Kinase</keyword>
<gene>
    <name evidence="2" type="ORF">NMU03_07280</name>
</gene>
<dbReference type="InterPro" id="IPR027417">
    <property type="entry name" value="P-loop_NTPase"/>
</dbReference>
<feature type="transmembrane region" description="Helical" evidence="1">
    <location>
        <begin position="127"/>
        <end position="144"/>
    </location>
</feature>
<accession>A0ABY5I5D3</accession>
<evidence type="ECO:0000256" key="1">
    <source>
        <dbReference type="SAM" id="Phobius"/>
    </source>
</evidence>
<proteinExistence type="predicted"/>
<dbReference type="Gene3D" id="3.40.50.300">
    <property type="entry name" value="P-loop containing nucleotide triphosphate hydrolases"/>
    <property type="match status" value="2"/>
</dbReference>
<dbReference type="RefSeq" id="WP_290141990.1">
    <property type="nucleotide sequence ID" value="NZ_CP101620.1"/>
</dbReference>
<name>A0ABY5I5D3_9FIRM</name>
<keyword evidence="1" id="KW-0472">Membrane</keyword>